<dbReference type="Proteomes" id="UP000555411">
    <property type="component" value="Unassembled WGS sequence"/>
</dbReference>
<feature type="domain" description="CENP-V/GFA" evidence="4">
    <location>
        <begin position="3"/>
        <end position="115"/>
    </location>
</feature>
<name>A0A842I4Y2_9RHOB</name>
<protein>
    <submittedName>
        <fullName evidence="5">GFA family protein</fullName>
    </submittedName>
</protein>
<dbReference type="InterPro" id="IPR052355">
    <property type="entry name" value="CENP-V-like"/>
</dbReference>
<accession>A0A842I4Y2</accession>
<dbReference type="SUPFAM" id="SSF51316">
    <property type="entry name" value="Mss4-like"/>
    <property type="match status" value="1"/>
</dbReference>
<keyword evidence="2" id="KW-0479">Metal-binding</keyword>
<dbReference type="PANTHER" id="PTHR28620:SF1">
    <property type="entry name" value="CENP-V_GFA DOMAIN-CONTAINING PROTEIN"/>
    <property type="match status" value="1"/>
</dbReference>
<keyword evidence="6" id="KW-1185">Reference proteome</keyword>
<dbReference type="RefSeq" id="WP_185796048.1">
    <property type="nucleotide sequence ID" value="NZ_JACLQD010000001.1"/>
</dbReference>
<dbReference type="InterPro" id="IPR011057">
    <property type="entry name" value="Mss4-like_sf"/>
</dbReference>
<dbReference type="InterPro" id="IPR006913">
    <property type="entry name" value="CENP-V/GFA"/>
</dbReference>
<evidence type="ECO:0000259" key="4">
    <source>
        <dbReference type="PROSITE" id="PS51891"/>
    </source>
</evidence>
<organism evidence="5 6">
    <name type="scientific">Paragemmobacter straminiformis</name>
    <dbReference type="NCBI Taxonomy" id="2045119"/>
    <lineage>
        <taxon>Bacteria</taxon>
        <taxon>Pseudomonadati</taxon>
        <taxon>Pseudomonadota</taxon>
        <taxon>Alphaproteobacteria</taxon>
        <taxon>Rhodobacterales</taxon>
        <taxon>Paracoccaceae</taxon>
        <taxon>Paragemmobacter</taxon>
    </lineage>
</organism>
<dbReference type="GO" id="GO:0016846">
    <property type="term" value="F:carbon-sulfur lyase activity"/>
    <property type="evidence" value="ECO:0007669"/>
    <property type="project" value="InterPro"/>
</dbReference>
<comment type="caution">
    <text evidence="5">The sequence shown here is derived from an EMBL/GenBank/DDBJ whole genome shotgun (WGS) entry which is preliminary data.</text>
</comment>
<dbReference type="AlphaFoldDB" id="A0A842I4Y2"/>
<evidence type="ECO:0000256" key="1">
    <source>
        <dbReference type="ARBA" id="ARBA00005495"/>
    </source>
</evidence>
<reference evidence="5 6" key="1">
    <citation type="journal article" date="2017" name="Int. J. Syst. Evol. Microbiol.">
        <title>Gemmobacter straminiformis sp. nov., isolated from an artificial fountain.</title>
        <authorList>
            <person name="Kang J.Y."/>
            <person name="Kim M.J."/>
            <person name="Chun J."/>
            <person name="Son K.P."/>
            <person name="Jahng K.Y."/>
        </authorList>
    </citation>
    <scope>NUCLEOTIDE SEQUENCE [LARGE SCALE GENOMIC DNA]</scope>
    <source>
        <strain evidence="5 6">CAM-8</strain>
    </source>
</reference>
<sequence length="115" mass="12478">MPYQGSCHCGAVAFTVTADLPAEVYECNCSICRRKGLLLTFVPATAFTLDSGEASLGRYRFYKHRITHRFCTTCGTEPFAEGEQNGQPMRAVNIRCVPAADLAAIPRKAVNGAAF</sequence>
<dbReference type="PANTHER" id="PTHR28620">
    <property type="entry name" value="CENTROMERE PROTEIN V"/>
    <property type="match status" value="1"/>
</dbReference>
<dbReference type="EMBL" id="JACLQD010000001">
    <property type="protein sequence ID" value="MBC2834447.1"/>
    <property type="molecule type" value="Genomic_DNA"/>
</dbReference>
<evidence type="ECO:0000256" key="2">
    <source>
        <dbReference type="ARBA" id="ARBA00022723"/>
    </source>
</evidence>
<proteinExistence type="inferred from homology"/>
<dbReference type="PROSITE" id="PS51891">
    <property type="entry name" value="CENP_V_GFA"/>
    <property type="match status" value="1"/>
</dbReference>
<evidence type="ECO:0000256" key="3">
    <source>
        <dbReference type="ARBA" id="ARBA00022833"/>
    </source>
</evidence>
<dbReference type="Pfam" id="PF04828">
    <property type="entry name" value="GFA"/>
    <property type="match status" value="1"/>
</dbReference>
<evidence type="ECO:0000313" key="5">
    <source>
        <dbReference type="EMBL" id="MBC2834447.1"/>
    </source>
</evidence>
<evidence type="ECO:0000313" key="6">
    <source>
        <dbReference type="Proteomes" id="UP000555411"/>
    </source>
</evidence>
<comment type="similarity">
    <text evidence="1">Belongs to the Gfa family.</text>
</comment>
<dbReference type="Gene3D" id="2.170.150.70">
    <property type="match status" value="1"/>
</dbReference>
<keyword evidence="3" id="KW-0862">Zinc</keyword>
<dbReference type="GO" id="GO:0046872">
    <property type="term" value="F:metal ion binding"/>
    <property type="evidence" value="ECO:0007669"/>
    <property type="project" value="UniProtKB-KW"/>
</dbReference>
<gene>
    <name evidence="5" type="ORF">H7F16_02950</name>
</gene>